<dbReference type="GO" id="GO:0008881">
    <property type="term" value="F:glutamate racemase activity"/>
    <property type="evidence" value="ECO:0007669"/>
    <property type="project" value="UniProtKB-UniRule"/>
</dbReference>
<gene>
    <name evidence="7 8" type="primary">murI</name>
    <name evidence="8" type="ORF">NB640_02325</name>
</gene>
<comment type="catalytic activity">
    <reaction evidence="1 7">
        <text>L-glutamate = D-glutamate</text>
        <dbReference type="Rhea" id="RHEA:12813"/>
        <dbReference type="ChEBI" id="CHEBI:29985"/>
        <dbReference type="ChEBI" id="CHEBI:29986"/>
        <dbReference type="EC" id="5.1.1.3"/>
    </reaction>
</comment>
<protein>
    <recommendedName>
        <fullName evidence="2 7">Glutamate racemase</fullName>
        <ecNumber evidence="2 7">5.1.1.3</ecNumber>
    </recommendedName>
</protein>
<dbReference type="NCBIfam" id="TIGR00067">
    <property type="entry name" value="glut_race"/>
    <property type="match status" value="1"/>
</dbReference>
<evidence type="ECO:0000256" key="5">
    <source>
        <dbReference type="ARBA" id="ARBA00023235"/>
    </source>
</evidence>
<dbReference type="Pfam" id="PF01177">
    <property type="entry name" value="Asp_Glu_race"/>
    <property type="match status" value="1"/>
</dbReference>
<feature type="binding site" evidence="7">
    <location>
        <begin position="12"/>
        <end position="13"/>
    </location>
    <ligand>
        <name>substrate</name>
    </ligand>
</feature>
<proteinExistence type="inferred from homology"/>
<dbReference type="EC" id="5.1.1.3" evidence="2 7"/>
<keyword evidence="5 7" id="KW-0413">Isomerase</keyword>
<dbReference type="PROSITE" id="PS00924">
    <property type="entry name" value="ASP_GLU_RACEMASE_2"/>
    <property type="match status" value="1"/>
</dbReference>
<dbReference type="GO" id="GO:0008360">
    <property type="term" value="P:regulation of cell shape"/>
    <property type="evidence" value="ECO:0007669"/>
    <property type="project" value="UniProtKB-KW"/>
</dbReference>
<dbReference type="KEGG" id="ovb:NB640_02325"/>
<dbReference type="GO" id="GO:0009252">
    <property type="term" value="P:peptidoglycan biosynthetic process"/>
    <property type="evidence" value="ECO:0007669"/>
    <property type="project" value="UniProtKB-UniRule"/>
</dbReference>
<keyword evidence="6 7" id="KW-0961">Cell wall biogenesis/degradation</keyword>
<feature type="binding site" evidence="7">
    <location>
        <begin position="44"/>
        <end position="45"/>
    </location>
    <ligand>
        <name>substrate</name>
    </ligand>
</feature>
<keyword evidence="4 7" id="KW-0573">Peptidoglycan synthesis</keyword>
<dbReference type="GO" id="GO:0071555">
    <property type="term" value="P:cell wall organization"/>
    <property type="evidence" value="ECO:0007669"/>
    <property type="project" value="UniProtKB-KW"/>
</dbReference>
<dbReference type="InterPro" id="IPR004391">
    <property type="entry name" value="Glu_race"/>
</dbReference>
<evidence type="ECO:0000256" key="4">
    <source>
        <dbReference type="ARBA" id="ARBA00022984"/>
    </source>
</evidence>
<feature type="active site" description="Proton donor/acceptor" evidence="7">
    <location>
        <position position="75"/>
    </location>
</feature>
<sequence length="284" mass="31464">MNHTERPIGIFDSGIGGLSVLRHIREQLPDENLRYFADSGFAPYGEKPEELVIRRSMEIAHCLFSYDCKALVVACNTATAAAVHLLREKHPNIPIVGIEPGLKPAAAITRSKTVGVMATERTLQSSKFRKLHELLSRETGVRFIMQACPGLADLVEKNERHSAHAAALVRRYTLPLLEQNADTIVLGCTHYPFLQGAIENTLSESATETVNIIDTAIPVTRQLIRLLDQYNLKQTTATPESGVHALTTGDAGLLADQFEQLLHIRPDITPMKREFLPDSPERKT</sequence>
<evidence type="ECO:0000256" key="7">
    <source>
        <dbReference type="HAMAP-Rule" id="MF_00258"/>
    </source>
</evidence>
<dbReference type="InterPro" id="IPR033134">
    <property type="entry name" value="Asp/Glu_racemase_AS_2"/>
</dbReference>
<dbReference type="RefSeq" id="WP_269309532.1">
    <property type="nucleotide sequence ID" value="NZ_CP098242.1"/>
</dbReference>
<dbReference type="InterPro" id="IPR018187">
    <property type="entry name" value="Asp/Glu_racemase_AS_1"/>
</dbReference>
<dbReference type="SUPFAM" id="SSF53681">
    <property type="entry name" value="Aspartate/glutamate racemase"/>
    <property type="match status" value="2"/>
</dbReference>
<comment type="similarity">
    <text evidence="7">Belongs to the aspartate/glutamate racemases family.</text>
</comment>
<feature type="active site" description="Proton donor/acceptor" evidence="7">
    <location>
        <position position="188"/>
    </location>
</feature>
<organism evidence="8 9">
    <name type="scientific">Oxalobacter vibrioformis</name>
    <dbReference type="NCBI Taxonomy" id="933080"/>
    <lineage>
        <taxon>Bacteria</taxon>
        <taxon>Pseudomonadati</taxon>
        <taxon>Pseudomonadota</taxon>
        <taxon>Betaproteobacteria</taxon>
        <taxon>Burkholderiales</taxon>
        <taxon>Oxalobacteraceae</taxon>
        <taxon>Oxalobacter</taxon>
    </lineage>
</organism>
<dbReference type="Proteomes" id="UP001156215">
    <property type="component" value="Chromosome"/>
</dbReference>
<evidence type="ECO:0000256" key="3">
    <source>
        <dbReference type="ARBA" id="ARBA00022960"/>
    </source>
</evidence>
<comment type="pathway">
    <text evidence="7">Cell wall biogenesis; peptidoglycan biosynthesis.</text>
</comment>
<dbReference type="PANTHER" id="PTHR21198:SF2">
    <property type="entry name" value="GLUTAMATE RACEMASE"/>
    <property type="match status" value="1"/>
</dbReference>
<dbReference type="FunFam" id="3.40.50.1860:FF:000001">
    <property type="entry name" value="Glutamate racemase"/>
    <property type="match status" value="1"/>
</dbReference>
<accession>A0A9E9P4W0</accession>
<feature type="binding site" evidence="7">
    <location>
        <begin position="189"/>
        <end position="190"/>
    </location>
    <ligand>
        <name>substrate</name>
    </ligand>
</feature>
<dbReference type="EMBL" id="CP098242">
    <property type="protein sequence ID" value="WAW10516.1"/>
    <property type="molecule type" value="Genomic_DNA"/>
</dbReference>
<evidence type="ECO:0000313" key="8">
    <source>
        <dbReference type="EMBL" id="WAW10516.1"/>
    </source>
</evidence>
<name>A0A9E9P4W0_9BURK</name>
<reference evidence="8" key="1">
    <citation type="journal article" date="2022" name="Front. Microbiol.">
        <title>New perspectives on an old grouping: The genomic and phenotypic variability of Oxalobacter formigenes and the implications for calcium oxalate stone prevention.</title>
        <authorList>
            <person name="Chmiel J.A."/>
            <person name="Carr C."/>
            <person name="Stuivenberg G.A."/>
            <person name="Venema R."/>
            <person name="Chanyi R.M."/>
            <person name="Al K.F."/>
            <person name="Giguere D."/>
            <person name="Say H."/>
            <person name="Akouris P.P."/>
            <person name="Dominguez Romero S.A."/>
            <person name="Kwong A."/>
            <person name="Tai V."/>
            <person name="Koval S.F."/>
            <person name="Razvi H."/>
            <person name="Bjazevic J."/>
            <person name="Burton J.P."/>
        </authorList>
    </citation>
    <scope>NUCLEOTIDE SEQUENCE</scope>
    <source>
        <strain evidence="8">WoOx3</strain>
    </source>
</reference>
<dbReference type="PANTHER" id="PTHR21198">
    <property type="entry name" value="GLUTAMATE RACEMASE"/>
    <property type="match status" value="1"/>
</dbReference>
<dbReference type="HAMAP" id="MF_00258">
    <property type="entry name" value="Glu_racemase"/>
    <property type="match status" value="1"/>
</dbReference>
<dbReference type="AlphaFoldDB" id="A0A9E9P4W0"/>
<evidence type="ECO:0000256" key="2">
    <source>
        <dbReference type="ARBA" id="ARBA00013090"/>
    </source>
</evidence>
<keyword evidence="9" id="KW-1185">Reference proteome</keyword>
<dbReference type="PROSITE" id="PS00923">
    <property type="entry name" value="ASP_GLU_RACEMASE_1"/>
    <property type="match status" value="1"/>
</dbReference>
<comment type="function">
    <text evidence="7">Provides the (R)-glutamate required for cell wall biosynthesis.</text>
</comment>
<feature type="binding site" evidence="7">
    <location>
        <begin position="76"/>
        <end position="77"/>
    </location>
    <ligand>
        <name>substrate</name>
    </ligand>
</feature>
<dbReference type="InterPro" id="IPR001920">
    <property type="entry name" value="Asp/Glu_race"/>
</dbReference>
<evidence type="ECO:0000256" key="1">
    <source>
        <dbReference type="ARBA" id="ARBA00001602"/>
    </source>
</evidence>
<dbReference type="InterPro" id="IPR015942">
    <property type="entry name" value="Asp/Glu/hydantoin_racemase"/>
</dbReference>
<keyword evidence="3 7" id="KW-0133">Cell shape</keyword>
<evidence type="ECO:0000313" key="9">
    <source>
        <dbReference type="Proteomes" id="UP001156215"/>
    </source>
</evidence>
<evidence type="ECO:0000256" key="6">
    <source>
        <dbReference type="ARBA" id="ARBA00023316"/>
    </source>
</evidence>
<dbReference type="Gene3D" id="3.40.50.1860">
    <property type="match status" value="2"/>
</dbReference>